<name>A0ABZ2KPM2_9BACT</name>
<dbReference type="PANTHER" id="PTHR43827">
    <property type="entry name" value="2,5-DIKETO-D-GLUCONIC ACID REDUCTASE"/>
    <property type="match status" value="1"/>
</dbReference>
<sequence length="322" mass="35522">MARTPIVELTTKETLMSNERTRTLAPGVEIPYLGFGTYLIPDGEVAAAVREAIRIGYRHIDTAEGYKNEAGVGAGIRQAIQSMGLSRRDIFVTTKLWPGNAAWGQTPKTTESTIASLNESLERLELDYVDLYLIHAPYDREQRLAQWRGLVALQEQKKARAIGVSNFDIAHIEELESAGLPLPHANQIELHPWSQKPKLTEYMTRRGIVPIAYSSLVPLSTWRSAPGQDSAKTAAMRSDGQSADSPFKNLATKYGVTESQVLLRWAIQHGYPVLPKSTNPDRIRQNADIFSFEIDQGDMTAIAAMDRGDGVAWSSGDPTKAS</sequence>
<dbReference type="Proteomes" id="UP001374803">
    <property type="component" value="Chromosome"/>
</dbReference>
<dbReference type="RefSeq" id="WP_394830083.1">
    <property type="nucleotide sequence ID" value="NZ_CP089929.1"/>
</dbReference>
<feature type="domain" description="NADP-dependent oxidoreductase" evidence="4">
    <location>
        <begin position="34"/>
        <end position="305"/>
    </location>
</feature>
<evidence type="ECO:0000256" key="1">
    <source>
        <dbReference type="ARBA" id="ARBA00007905"/>
    </source>
</evidence>
<dbReference type="SUPFAM" id="SSF51430">
    <property type="entry name" value="NAD(P)-linked oxidoreductase"/>
    <property type="match status" value="1"/>
</dbReference>
<keyword evidence="6" id="KW-1185">Reference proteome</keyword>
<protein>
    <submittedName>
        <fullName evidence="5">Aldo/keto reductase</fullName>
    </submittedName>
</protein>
<keyword evidence="3" id="KW-0560">Oxidoreductase</keyword>
<dbReference type="PRINTS" id="PR00069">
    <property type="entry name" value="ALDKETRDTASE"/>
</dbReference>
<accession>A0ABZ2KPM2</accession>
<reference evidence="5" key="1">
    <citation type="submission" date="2021-12" db="EMBL/GenBank/DDBJ databases">
        <title>Discovery of the Pendulisporaceae a myxobacterial family with distinct sporulation behavior and unique specialized metabolism.</title>
        <authorList>
            <person name="Garcia R."/>
            <person name="Popoff A."/>
            <person name="Bader C.D."/>
            <person name="Loehr J."/>
            <person name="Walesch S."/>
            <person name="Walt C."/>
            <person name="Boldt J."/>
            <person name="Bunk B."/>
            <person name="Haeckl F.J.F.P.J."/>
            <person name="Gunesch A.P."/>
            <person name="Birkelbach J."/>
            <person name="Nuebel U."/>
            <person name="Pietschmann T."/>
            <person name="Bach T."/>
            <person name="Mueller R."/>
        </authorList>
    </citation>
    <scope>NUCLEOTIDE SEQUENCE</scope>
    <source>
        <strain evidence="5">MSr11367</strain>
    </source>
</reference>
<dbReference type="InterPro" id="IPR036812">
    <property type="entry name" value="NAD(P)_OxRdtase_dom_sf"/>
</dbReference>
<proteinExistence type="inferred from homology"/>
<dbReference type="InterPro" id="IPR023210">
    <property type="entry name" value="NADP_OxRdtase_dom"/>
</dbReference>
<dbReference type="PROSITE" id="PS00798">
    <property type="entry name" value="ALDOKETO_REDUCTASE_1"/>
    <property type="match status" value="1"/>
</dbReference>
<dbReference type="InterPro" id="IPR018170">
    <property type="entry name" value="Aldo/ket_reductase_CS"/>
</dbReference>
<dbReference type="InterPro" id="IPR020471">
    <property type="entry name" value="AKR"/>
</dbReference>
<dbReference type="Pfam" id="PF00248">
    <property type="entry name" value="Aldo_ket_red"/>
    <property type="match status" value="1"/>
</dbReference>
<organism evidence="5 6">
    <name type="scientific">Pendulispora rubella</name>
    <dbReference type="NCBI Taxonomy" id="2741070"/>
    <lineage>
        <taxon>Bacteria</taxon>
        <taxon>Pseudomonadati</taxon>
        <taxon>Myxococcota</taxon>
        <taxon>Myxococcia</taxon>
        <taxon>Myxococcales</taxon>
        <taxon>Sorangiineae</taxon>
        <taxon>Pendulisporaceae</taxon>
        <taxon>Pendulispora</taxon>
    </lineage>
</organism>
<evidence type="ECO:0000259" key="4">
    <source>
        <dbReference type="Pfam" id="PF00248"/>
    </source>
</evidence>
<evidence type="ECO:0000256" key="3">
    <source>
        <dbReference type="ARBA" id="ARBA00023002"/>
    </source>
</evidence>
<evidence type="ECO:0000256" key="2">
    <source>
        <dbReference type="ARBA" id="ARBA00022857"/>
    </source>
</evidence>
<dbReference type="EMBL" id="CP089983">
    <property type="protein sequence ID" value="WXB00482.1"/>
    <property type="molecule type" value="Genomic_DNA"/>
</dbReference>
<dbReference type="Gene3D" id="3.20.20.100">
    <property type="entry name" value="NADP-dependent oxidoreductase domain"/>
    <property type="match status" value="1"/>
</dbReference>
<evidence type="ECO:0000313" key="5">
    <source>
        <dbReference type="EMBL" id="WXB00482.1"/>
    </source>
</evidence>
<dbReference type="PROSITE" id="PS00063">
    <property type="entry name" value="ALDOKETO_REDUCTASE_3"/>
    <property type="match status" value="1"/>
</dbReference>
<dbReference type="PANTHER" id="PTHR43827:SF3">
    <property type="entry name" value="NADP-DEPENDENT OXIDOREDUCTASE DOMAIN-CONTAINING PROTEIN"/>
    <property type="match status" value="1"/>
</dbReference>
<keyword evidence="2" id="KW-0521">NADP</keyword>
<dbReference type="PROSITE" id="PS00062">
    <property type="entry name" value="ALDOKETO_REDUCTASE_2"/>
    <property type="match status" value="1"/>
</dbReference>
<gene>
    <name evidence="5" type="ORF">LVJ94_26605</name>
</gene>
<evidence type="ECO:0000313" key="6">
    <source>
        <dbReference type="Proteomes" id="UP001374803"/>
    </source>
</evidence>
<dbReference type="PIRSF" id="PIRSF000097">
    <property type="entry name" value="AKR"/>
    <property type="match status" value="1"/>
</dbReference>
<comment type="similarity">
    <text evidence="1">Belongs to the aldo/keto reductase family.</text>
</comment>
<dbReference type="CDD" id="cd19071">
    <property type="entry name" value="AKR_AKR1-5-like"/>
    <property type="match status" value="1"/>
</dbReference>